<evidence type="ECO:0000256" key="7">
    <source>
        <dbReference type="ARBA" id="ARBA00023015"/>
    </source>
</evidence>
<dbReference type="Proteomes" id="UP000824540">
    <property type="component" value="Unassembled WGS sequence"/>
</dbReference>
<keyword evidence="3" id="KW-0156">Chromatin regulator</keyword>
<keyword evidence="5" id="KW-0560">Oxidoreductase</keyword>
<keyword evidence="6" id="KW-0408">Iron</keyword>
<dbReference type="Pfam" id="PF17811">
    <property type="entry name" value="JHD"/>
    <property type="match status" value="1"/>
</dbReference>
<evidence type="ECO:0000256" key="8">
    <source>
        <dbReference type="ARBA" id="ARBA00023163"/>
    </source>
</evidence>
<feature type="domain" description="JmjC" evidence="11">
    <location>
        <begin position="471"/>
        <end position="630"/>
    </location>
</feature>
<evidence type="ECO:0000256" key="5">
    <source>
        <dbReference type="ARBA" id="ARBA00023002"/>
    </source>
</evidence>
<dbReference type="SMART" id="SM00558">
    <property type="entry name" value="JmjC"/>
    <property type="match status" value="1"/>
</dbReference>
<dbReference type="AlphaFoldDB" id="A0A8T2P079"/>
<protein>
    <recommendedName>
        <fullName evidence="11">JmjC domain-containing protein</fullName>
    </recommendedName>
</protein>
<evidence type="ECO:0000256" key="3">
    <source>
        <dbReference type="ARBA" id="ARBA00022853"/>
    </source>
</evidence>
<evidence type="ECO:0000259" key="11">
    <source>
        <dbReference type="PROSITE" id="PS51184"/>
    </source>
</evidence>
<gene>
    <name evidence="12" type="ORF">JZ751_009000</name>
</gene>
<dbReference type="SUPFAM" id="SSF51197">
    <property type="entry name" value="Clavaminate synthase-like"/>
    <property type="match status" value="2"/>
</dbReference>
<dbReference type="Gene3D" id="2.60.120.650">
    <property type="entry name" value="Cupin"/>
    <property type="match status" value="2"/>
</dbReference>
<feature type="compositionally biased region" description="Basic and acidic residues" evidence="10">
    <location>
        <begin position="951"/>
        <end position="966"/>
    </location>
</feature>
<dbReference type="InterPro" id="IPR041070">
    <property type="entry name" value="JHD"/>
</dbReference>
<feature type="compositionally biased region" description="Low complexity" evidence="10">
    <location>
        <begin position="1019"/>
        <end position="1037"/>
    </location>
</feature>
<feature type="compositionally biased region" description="Acidic residues" evidence="10">
    <location>
        <begin position="1040"/>
        <end position="1056"/>
    </location>
</feature>
<feature type="compositionally biased region" description="Low complexity" evidence="10">
    <location>
        <begin position="1182"/>
        <end position="1195"/>
    </location>
</feature>
<organism evidence="12 13">
    <name type="scientific">Albula glossodonta</name>
    <name type="common">roundjaw bonefish</name>
    <dbReference type="NCBI Taxonomy" id="121402"/>
    <lineage>
        <taxon>Eukaryota</taxon>
        <taxon>Metazoa</taxon>
        <taxon>Chordata</taxon>
        <taxon>Craniata</taxon>
        <taxon>Vertebrata</taxon>
        <taxon>Euteleostomi</taxon>
        <taxon>Actinopterygii</taxon>
        <taxon>Neopterygii</taxon>
        <taxon>Teleostei</taxon>
        <taxon>Albuliformes</taxon>
        <taxon>Albulidae</taxon>
        <taxon>Albula</taxon>
    </lineage>
</organism>
<dbReference type="InterPro" id="IPR050690">
    <property type="entry name" value="JHDM1_Histone_Demethylase"/>
</dbReference>
<dbReference type="OrthoDB" id="5876800at2759"/>
<keyword evidence="9" id="KW-0539">Nucleus</keyword>
<evidence type="ECO:0000256" key="1">
    <source>
        <dbReference type="ARBA" id="ARBA00004123"/>
    </source>
</evidence>
<evidence type="ECO:0000313" key="12">
    <source>
        <dbReference type="EMBL" id="KAG9345844.1"/>
    </source>
</evidence>
<dbReference type="GO" id="GO:0006325">
    <property type="term" value="P:chromatin organization"/>
    <property type="evidence" value="ECO:0007669"/>
    <property type="project" value="UniProtKB-KW"/>
</dbReference>
<evidence type="ECO:0000256" key="10">
    <source>
        <dbReference type="SAM" id="MobiDB-lite"/>
    </source>
</evidence>
<feature type="region of interest" description="Disordered" evidence="10">
    <location>
        <begin position="833"/>
        <end position="884"/>
    </location>
</feature>
<comment type="caution">
    <text evidence="12">The sequence shown here is derived from an EMBL/GenBank/DDBJ whole genome shotgun (WGS) entry which is preliminary data.</text>
</comment>
<keyword evidence="8" id="KW-0804">Transcription</keyword>
<keyword evidence="2" id="KW-0479">Metal-binding</keyword>
<dbReference type="GO" id="GO:0051213">
    <property type="term" value="F:dioxygenase activity"/>
    <property type="evidence" value="ECO:0007669"/>
    <property type="project" value="UniProtKB-KW"/>
</dbReference>
<dbReference type="PANTHER" id="PTHR23123">
    <property type="entry name" value="PHD/F-BOX CONTAINING PROTEIN"/>
    <property type="match status" value="1"/>
</dbReference>
<dbReference type="InterPro" id="IPR003347">
    <property type="entry name" value="JmjC_dom"/>
</dbReference>
<evidence type="ECO:0000256" key="9">
    <source>
        <dbReference type="ARBA" id="ARBA00023242"/>
    </source>
</evidence>
<dbReference type="PROSITE" id="PS51184">
    <property type="entry name" value="JMJC"/>
    <property type="match status" value="1"/>
</dbReference>
<evidence type="ECO:0000313" key="13">
    <source>
        <dbReference type="Proteomes" id="UP000824540"/>
    </source>
</evidence>
<name>A0A8T2P079_9TELE</name>
<reference evidence="12" key="1">
    <citation type="thesis" date="2021" institute="BYU ScholarsArchive" country="Provo, UT, USA">
        <title>Applications of and Algorithms for Genome Assembly and Genomic Analyses with an Emphasis on Marine Teleosts.</title>
        <authorList>
            <person name="Pickett B.D."/>
        </authorList>
    </citation>
    <scope>NUCLEOTIDE SEQUENCE</scope>
    <source>
        <strain evidence="12">HI-2016</strain>
    </source>
</reference>
<dbReference type="EMBL" id="JAFBMS010000017">
    <property type="protein sequence ID" value="KAG9345844.1"/>
    <property type="molecule type" value="Genomic_DNA"/>
</dbReference>
<proteinExistence type="predicted"/>
<keyword evidence="7" id="KW-0805">Transcription regulation</keyword>
<comment type="subcellular location">
    <subcellularLocation>
        <location evidence="1">Nucleus</location>
    </subcellularLocation>
</comment>
<feature type="compositionally biased region" description="Basic and acidic residues" evidence="10">
    <location>
        <begin position="973"/>
        <end position="983"/>
    </location>
</feature>
<feature type="compositionally biased region" description="Basic and acidic residues" evidence="10">
    <location>
        <begin position="1165"/>
        <end position="1175"/>
    </location>
</feature>
<evidence type="ECO:0000256" key="2">
    <source>
        <dbReference type="ARBA" id="ARBA00022723"/>
    </source>
</evidence>
<evidence type="ECO:0000256" key="4">
    <source>
        <dbReference type="ARBA" id="ARBA00022964"/>
    </source>
</evidence>
<feature type="region of interest" description="Disordered" evidence="10">
    <location>
        <begin position="951"/>
        <end position="1268"/>
    </location>
</feature>
<accession>A0A8T2P079</accession>
<keyword evidence="4" id="KW-0223">Dioxygenase</keyword>
<evidence type="ECO:0000256" key="6">
    <source>
        <dbReference type="ARBA" id="ARBA00023004"/>
    </source>
</evidence>
<dbReference type="Gene3D" id="1.20.58.1360">
    <property type="match status" value="1"/>
</dbReference>
<sequence>MPGVGGGGGHPLSHVCCRIGAFLKRALPRVSATRLESSGRLPPSLLAYQRLRRGAGDVTQTAADFIISPDRNKTKPEQRRHVQRKPLRQLRVIRPGHVLQADVSAGVTHRREFHDGVCPVGLWWGCSRGSLAEQKAVHMDSGAALAQKRVGRSGCPTLPDELMAASVPHFSDALNKALGFVSASAFYSFRLLSAETQGLQRCWSVVCTVSDCAGMWHESFSSLYGPQRLALLSCFGESGSRPPPGVTCNCLGRADVLFDLDAIRSNQPCGPPEERFHSSPTMVLLAVTLIGFRLGAAKFSPRVMRQCKALICVQVEEHHAVDIDVYHCPNCDVLHGPSLMKKRNNWHRHDYTEPDDGTKPVQAGTSVFVRELRARTFPGGDEILVRMHGSQVTQKYLEKQGFHYPISLSRIDGLGLQLPPPTFSVKDVERYVGSDKVIDVIDVARQADSKMKLGEFVKYYYSPNRPKVLNVISLEMAELVVVPDIAQKMSWVENYWPDDSFFPKPFVQKYCLMGVKDSYTDFHIDFGGTSVWYHVLWGEKIFYLIKPTPANLALYEAWSSSPNQSEVFFGEKVDKCYKCVVRQGHTLLIPTAQFLTRTHWRPPAPGQGLVSHTWYPTTFLRKISNLLLGLPAQTHTTLKHLLHHVLHQDPDKSPPHLIPAPVCLRWIHAVLTSQDCMAFGGNFLHNLNIGMQLRCYEMERRLKTPDLFKFPYFEAICWYVAKNLLETLKELREDNCQPPAYLIEGVKALTTALKNWLKREVTEPASEVPDHIRPNHLIKELTKEIRHQEVSPDWSLWGRQGPRSTCGTLRQGNPQELALLLDCLTLSYRHLQEEQNGGGGGKPMKSQGSGMCPMTRSTHERGSHARRTARRLREQHHAPKTPSNLDILELHTREVLRRLEVAPFEEDTTFSSRVNGKFNKASTASAAAVERSLDNNLRLVLCNGKIIRDHRQRSMEKRERTADREGSGGTQEEAVKIKTESSESRSGQHSATERDEKPRRLNVFLESVKSELRKGGSSGHSEASDSGSEDSCTTQQKDSSEEDSGSSEEEDEEEEEEKKTVSSQSEARRGSGRMMDLYQANQRHRHHGKPLKRERPTSPSTEEAIQGMLSMAGLLCPQQPEEGATSQDSWWSSPARCSPNCDGEEESQGESTLNHQGDLRPQNHPRTELHQRIQENKSLIDSQSSGSSSSSSSSSEAWANHRLSPEPSSPLRRDTSPGIDYQYSETSLSPPLHPSKRPASNPPPISNQATKGKRPKKGMATAKQRLGKILKLSRHSRFFV</sequence>
<keyword evidence="13" id="KW-1185">Reference proteome</keyword>
<dbReference type="GO" id="GO:0005634">
    <property type="term" value="C:nucleus"/>
    <property type="evidence" value="ECO:0007669"/>
    <property type="project" value="UniProtKB-SubCell"/>
</dbReference>
<dbReference type="GO" id="GO:0046872">
    <property type="term" value="F:metal ion binding"/>
    <property type="evidence" value="ECO:0007669"/>
    <property type="project" value="UniProtKB-KW"/>
</dbReference>